<protein>
    <recommendedName>
        <fullName evidence="2">NWD NACHT-NTPase N-terminal domain-containing protein</fullName>
    </recommendedName>
</protein>
<dbReference type="Pfam" id="PF17100">
    <property type="entry name" value="NACHT_N"/>
    <property type="match status" value="1"/>
</dbReference>
<accession>A0A9P9G3M8</accession>
<feature type="compositionally biased region" description="Basic residues" evidence="1">
    <location>
        <begin position="1"/>
        <end position="17"/>
    </location>
</feature>
<organism evidence="3 4">
    <name type="scientific">Fusarium redolens</name>
    <dbReference type="NCBI Taxonomy" id="48865"/>
    <lineage>
        <taxon>Eukaryota</taxon>
        <taxon>Fungi</taxon>
        <taxon>Dikarya</taxon>
        <taxon>Ascomycota</taxon>
        <taxon>Pezizomycotina</taxon>
        <taxon>Sordariomycetes</taxon>
        <taxon>Hypocreomycetidae</taxon>
        <taxon>Hypocreales</taxon>
        <taxon>Nectriaceae</taxon>
        <taxon>Fusarium</taxon>
        <taxon>Fusarium redolens species complex</taxon>
    </lineage>
</organism>
<gene>
    <name evidence="3" type="ORF">BKA55DRAFT_696559</name>
</gene>
<dbReference type="Proteomes" id="UP000720189">
    <property type="component" value="Unassembled WGS sequence"/>
</dbReference>
<name>A0A9P9G3M8_FUSRE</name>
<sequence length="147" mass="16484">MARRWFKKVKPKIRKLRPAAPQESALAPSPQTPSPTPSRPASQPTTRPTSQPTPSPPTSTDSDTSPLPTLQERLWNQAYDELKASEPKLVEAYERILSAELHRNDSSSITSEPTENKIGRTRETRCRQMQQLVQEGPDRTQKAASIK</sequence>
<keyword evidence="4" id="KW-1185">Reference proteome</keyword>
<comment type="caution">
    <text evidence="3">The sequence shown here is derived from an EMBL/GenBank/DDBJ whole genome shotgun (WGS) entry which is preliminary data.</text>
</comment>
<feature type="region of interest" description="Disordered" evidence="1">
    <location>
        <begin position="1"/>
        <end position="71"/>
    </location>
</feature>
<dbReference type="AlphaFoldDB" id="A0A9P9G3M8"/>
<dbReference type="EMBL" id="JAGMUX010000022">
    <property type="protein sequence ID" value="KAH7230632.1"/>
    <property type="molecule type" value="Genomic_DNA"/>
</dbReference>
<feature type="compositionally biased region" description="Low complexity" evidence="1">
    <location>
        <begin position="58"/>
        <end position="70"/>
    </location>
</feature>
<dbReference type="InterPro" id="IPR031359">
    <property type="entry name" value="NACHT_N"/>
</dbReference>
<feature type="compositionally biased region" description="Low complexity" evidence="1">
    <location>
        <begin position="39"/>
        <end position="50"/>
    </location>
</feature>
<evidence type="ECO:0000259" key="2">
    <source>
        <dbReference type="Pfam" id="PF17100"/>
    </source>
</evidence>
<feature type="region of interest" description="Disordered" evidence="1">
    <location>
        <begin position="99"/>
        <end position="121"/>
    </location>
</feature>
<feature type="domain" description="NWD NACHT-NTPase N-terminal" evidence="2">
    <location>
        <begin position="72"/>
        <end position="147"/>
    </location>
</feature>
<reference evidence="3" key="1">
    <citation type="journal article" date="2021" name="Nat. Commun.">
        <title>Genetic determinants of endophytism in the Arabidopsis root mycobiome.</title>
        <authorList>
            <person name="Mesny F."/>
            <person name="Miyauchi S."/>
            <person name="Thiergart T."/>
            <person name="Pickel B."/>
            <person name="Atanasova L."/>
            <person name="Karlsson M."/>
            <person name="Huettel B."/>
            <person name="Barry K.W."/>
            <person name="Haridas S."/>
            <person name="Chen C."/>
            <person name="Bauer D."/>
            <person name="Andreopoulos W."/>
            <person name="Pangilinan J."/>
            <person name="LaButti K."/>
            <person name="Riley R."/>
            <person name="Lipzen A."/>
            <person name="Clum A."/>
            <person name="Drula E."/>
            <person name="Henrissat B."/>
            <person name="Kohler A."/>
            <person name="Grigoriev I.V."/>
            <person name="Martin F.M."/>
            <person name="Hacquard S."/>
        </authorList>
    </citation>
    <scope>NUCLEOTIDE SEQUENCE</scope>
    <source>
        <strain evidence="3">MPI-CAGE-AT-0023</strain>
    </source>
</reference>
<evidence type="ECO:0000256" key="1">
    <source>
        <dbReference type="SAM" id="MobiDB-lite"/>
    </source>
</evidence>
<evidence type="ECO:0000313" key="3">
    <source>
        <dbReference type="EMBL" id="KAH7230632.1"/>
    </source>
</evidence>
<dbReference type="GeneID" id="70230231"/>
<dbReference type="OrthoDB" id="5105090at2759"/>
<proteinExistence type="predicted"/>
<evidence type="ECO:0000313" key="4">
    <source>
        <dbReference type="Proteomes" id="UP000720189"/>
    </source>
</evidence>
<dbReference type="RefSeq" id="XP_046043270.1">
    <property type="nucleotide sequence ID" value="XM_046200277.1"/>
</dbReference>